<evidence type="ECO:0000313" key="4">
    <source>
        <dbReference type="EMBL" id="NYI08261.1"/>
    </source>
</evidence>
<dbReference type="PROSITE" id="PS50977">
    <property type="entry name" value="HTH_TETR_2"/>
    <property type="match status" value="1"/>
</dbReference>
<evidence type="ECO:0000313" key="5">
    <source>
        <dbReference type="Proteomes" id="UP000567795"/>
    </source>
</evidence>
<accession>A0A853ACI6</accession>
<dbReference type="Gene3D" id="1.10.357.10">
    <property type="entry name" value="Tetracycline Repressor, domain 2"/>
    <property type="match status" value="1"/>
</dbReference>
<dbReference type="Proteomes" id="UP000567795">
    <property type="component" value="Unassembled WGS sequence"/>
</dbReference>
<dbReference type="RefSeq" id="WP_179817109.1">
    <property type="nucleotide sequence ID" value="NZ_JACBZD010000002.1"/>
</dbReference>
<organism evidence="4 5">
    <name type="scientific">Allostreptomyces psammosilenae</name>
    <dbReference type="NCBI Taxonomy" id="1892865"/>
    <lineage>
        <taxon>Bacteria</taxon>
        <taxon>Bacillati</taxon>
        <taxon>Actinomycetota</taxon>
        <taxon>Actinomycetes</taxon>
        <taxon>Kitasatosporales</taxon>
        <taxon>Streptomycetaceae</taxon>
        <taxon>Allostreptomyces</taxon>
    </lineage>
</organism>
<dbReference type="SUPFAM" id="SSF48498">
    <property type="entry name" value="Tetracyclin repressor-like, C-terminal domain"/>
    <property type="match status" value="1"/>
</dbReference>
<dbReference type="AlphaFoldDB" id="A0A853ACI6"/>
<keyword evidence="5" id="KW-1185">Reference proteome</keyword>
<feature type="DNA-binding region" description="H-T-H motif" evidence="2">
    <location>
        <begin position="29"/>
        <end position="48"/>
    </location>
</feature>
<dbReference type="InterPro" id="IPR001647">
    <property type="entry name" value="HTH_TetR"/>
</dbReference>
<dbReference type="InterPro" id="IPR009057">
    <property type="entry name" value="Homeodomain-like_sf"/>
</dbReference>
<dbReference type="InterPro" id="IPR036271">
    <property type="entry name" value="Tet_transcr_reg_TetR-rel_C_sf"/>
</dbReference>
<gene>
    <name evidence="4" type="ORF">FHU37_005290</name>
</gene>
<dbReference type="GO" id="GO:0006355">
    <property type="term" value="P:regulation of DNA-templated transcription"/>
    <property type="evidence" value="ECO:0007669"/>
    <property type="project" value="UniProtKB-ARBA"/>
</dbReference>
<evidence type="ECO:0000259" key="3">
    <source>
        <dbReference type="PROSITE" id="PS50977"/>
    </source>
</evidence>
<dbReference type="Pfam" id="PF00440">
    <property type="entry name" value="TetR_N"/>
    <property type="match status" value="1"/>
</dbReference>
<reference evidence="4 5" key="1">
    <citation type="submission" date="2020-07" db="EMBL/GenBank/DDBJ databases">
        <title>Sequencing the genomes of 1000 actinobacteria strains.</title>
        <authorList>
            <person name="Klenk H.-P."/>
        </authorList>
    </citation>
    <scope>NUCLEOTIDE SEQUENCE [LARGE SCALE GENOMIC DNA]</scope>
    <source>
        <strain evidence="4 5">DSM 42178</strain>
    </source>
</reference>
<dbReference type="InterPro" id="IPR050109">
    <property type="entry name" value="HTH-type_TetR-like_transc_reg"/>
</dbReference>
<dbReference type="PANTHER" id="PTHR30328">
    <property type="entry name" value="TRANSCRIPTIONAL REPRESSOR"/>
    <property type="match status" value="1"/>
</dbReference>
<dbReference type="Pfam" id="PF17926">
    <property type="entry name" value="TetR_C_21"/>
    <property type="match status" value="1"/>
</dbReference>
<dbReference type="PANTHER" id="PTHR30328:SF54">
    <property type="entry name" value="HTH-TYPE TRANSCRIPTIONAL REPRESSOR SCO4008"/>
    <property type="match status" value="1"/>
</dbReference>
<dbReference type="InterPro" id="IPR041467">
    <property type="entry name" value="Sco4008_C"/>
</dbReference>
<name>A0A853ACI6_9ACTN</name>
<dbReference type="GO" id="GO:0003677">
    <property type="term" value="F:DNA binding"/>
    <property type="evidence" value="ECO:0007669"/>
    <property type="project" value="UniProtKB-UniRule"/>
</dbReference>
<dbReference type="PRINTS" id="PR00455">
    <property type="entry name" value="HTHTETR"/>
</dbReference>
<sequence length="205" mass="22594">MNKNAAATRASLLAAARSEFAAYGIAGARVDRIAQKAGANKERIYGHFGSKELLFDAVVADALDELSAAVTLDTRSDPAEYVGQIYDFHRNHPDLLRLLMFETLHYREGKLANERERHLRYQAKIDSLAEAIDRPDSREVARLLLTLIGLASWPTAMPQLARLILGPETDPEEDSEAMRSFLVRFVEAAIPSVTEPVNTSAAAES</sequence>
<dbReference type="SUPFAM" id="SSF46689">
    <property type="entry name" value="Homeodomain-like"/>
    <property type="match status" value="1"/>
</dbReference>
<keyword evidence="1 2" id="KW-0238">DNA-binding</keyword>
<comment type="caution">
    <text evidence="4">The sequence shown here is derived from an EMBL/GenBank/DDBJ whole genome shotgun (WGS) entry which is preliminary data.</text>
</comment>
<evidence type="ECO:0000256" key="1">
    <source>
        <dbReference type="ARBA" id="ARBA00023125"/>
    </source>
</evidence>
<evidence type="ECO:0000256" key="2">
    <source>
        <dbReference type="PROSITE-ProRule" id="PRU00335"/>
    </source>
</evidence>
<dbReference type="EMBL" id="JACBZD010000002">
    <property type="protein sequence ID" value="NYI08261.1"/>
    <property type="molecule type" value="Genomic_DNA"/>
</dbReference>
<feature type="domain" description="HTH tetR-type" evidence="3">
    <location>
        <begin position="6"/>
        <end position="66"/>
    </location>
</feature>
<proteinExistence type="predicted"/>
<protein>
    <submittedName>
        <fullName evidence="4">AcrR family transcriptional regulator</fullName>
    </submittedName>
</protein>